<sequence length="108" mass="12418">MELDKEILQVIRTLSPNSLPAMLYGIYPTSKLNSPLMELGSRDKYVPGIILSTLCEDRLYSSSDDCIKCKYDLQLWTLLKVVHLIKSSSVIGPYQTIRKKPPIYEIYY</sequence>
<dbReference type="AlphaFoldDB" id="A0A9N9B7R5"/>
<protein>
    <submittedName>
        <fullName evidence="1">15894_t:CDS:1</fullName>
    </submittedName>
</protein>
<organism evidence="1 2">
    <name type="scientific">Dentiscutata erythropus</name>
    <dbReference type="NCBI Taxonomy" id="1348616"/>
    <lineage>
        <taxon>Eukaryota</taxon>
        <taxon>Fungi</taxon>
        <taxon>Fungi incertae sedis</taxon>
        <taxon>Mucoromycota</taxon>
        <taxon>Glomeromycotina</taxon>
        <taxon>Glomeromycetes</taxon>
        <taxon>Diversisporales</taxon>
        <taxon>Gigasporaceae</taxon>
        <taxon>Dentiscutata</taxon>
    </lineage>
</organism>
<dbReference type="Proteomes" id="UP000789405">
    <property type="component" value="Unassembled WGS sequence"/>
</dbReference>
<comment type="caution">
    <text evidence="1">The sequence shown here is derived from an EMBL/GenBank/DDBJ whole genome shotgun (WGS) entry which is preliminary data.</text>
</comment>
<proteinExistence type="predicted"/>
<dbReference type="EMBL" id="CAJVPY010002266">
    <property type="protein sequence ID" value="CAG8554436.1"/>
    <property type="molecule type" value="Genomic_DNA"/>
</dbReference>
<keyword evidence="2" id="KW-1185">Reference proteome</keyword>
<accession>A0A9N9B7R5</accession>
<gene>
    <name evidence="1" type="ORF">DERYTH_LOCUS5429</name>
</gene>
<reference evidence="1" key="1">
    <citation type="submission" date="2021-06" db="EMBL/GenBank/DDBJ databases">
        <authorList>
            <person name="Kallberg Y."/>
            <person name="Tangrot J."/>
            <person name="Rosling A."/>
        </authorList>
    </citation>
    <scope>NUCLEOTIDE SEQUENCE</scope>
    <source>
        <strain evidence="1">MA453B</strain>
    </source>
</reference>
<evidence type="ECO:0000313" key="1">
    <source>
        <dbReference type="EMBL" id="CAG8554436.1"/>
    </source>
</evidence>
<evidence type="ECO:0000313" key="2">
    <source>
        <dbReference type="Proteomes" id="UP000789405"/>
    </source>
</evidence>
<name>A0A9N9B7R5_9GLOM</name>